<accession>A0A2U3D9W5</accession>
<name>A0A2U3D9W5_SULT2</name>
<evidence type="ECO:0000259" key="3">
    <source>
        <dbReference type="PROSITE" id="PS01031"/>
    </source>
</evidence>
<keyword evidence="5" id="KW-1185">Reference proteome</keyword>
<feature type="domain" description="SHSP" evidence="3">
    <location>
        <begin position="40"/>
        <end position="141"/>
    </location>
</feature>
<dbReference type="OrthoDB" id="1806521at2"/>
<dbReference type="AlphaFoldDB" id="A0A2U3D9W5"/>
<gene>
    <name evidence="4" type="ORF">BM613_05265</name>
</gene>
<evidence type="ECO:0000313" key="5">
    <source>
        <dbReference type="Proteomes" id="UP000245380"/>
    </source>
</evidence>
<dbReference type="Gene3D" id="2.60.40.790">
    <property type="match status" value="1"/>
</dbReference>
<comment type="similarity">
    <text evidence="1 2">Belongs to the small heat shock protein (HSP20) family.</text>
</comment>
<dbReference type="Pfam" id="PF00011">
    <property type="entry name" value="HSP20"/>
    <property type="match status" value="1"/>
</dbReference>
<dbReference type="EMBL" id="MPDK01000006">
    <property type="protein sequence ID" value="PWI58077.1"/>
    <property type="molecule type" value="Genomic_DNA"/>
</dbReference>
<evidence type="ECO:0000313" key="4">
    <source>
        <dbReference type="EMBL" id="PWI58077.1"/>
    </source>
</evidence>
<reference evidence="4 5" key="1">
    <citation type="submission" date="2016-11" db="EMBL/GenBank/DDBJ databases">
        <title>Comparative genomics of Acidibacillus ferroxidans species.</title>
        <authorList>
            <person name="Oliveira G."/>
            <person name="Nunes G."/>
            <person name="Oliveira R."/>
            <person name="Araujo F."/>
            <person name="Salim A."/>
            <person name="Scholte L."/>
            <person name="Morais D."/>
            <person name="Nancucheo I."/>
            <person name="Johnson D.B."/>
            <person name="Grail B."/>
            <person name="Bittencourt J."/>
            <person name="Valadares R."/>
        </authorList>
    </citation>
    <scope>NUCLEOTIDE SEQUENCE [LARGE SCALE GENOMIC DNA]</scope>
    <source>
        <strain evidence="4 5">Y002</strain>
    </source>
</reference>
<dbReference type="RefSeq" id="WP_109430122.1">
    <property type="nucleotide sequence ID" value="NZ_MPDK01000006.1"/>
</dbReference>
<dbReference type="CDD" id="cd06464">
    <property type="entry name" value="ACD_sHsps-like"/>
    <property type="match status" value="1"/>
</dbReference>
<organism evidence="4 5">
    <name type="scientific">Sulfoacidibacillus thermotolerans</name>
    <name type="common">Acidibacillus sulfuroxidans</name>
    <dbReference type="NCBI Taxonomy" id="1765684"/>
    <lineage>
        <taxon>Bacteria</taxon>
        <taxon>Bacillati</taxon>
        <taxon>Bacillota</taxon>
        <taxon>Bacilli</taxon>
        <taxon>Bacillales</taxon>
        <taxon>Alicyclobacillaceae</taxon>
        <taxon>Sulfoacidibacillus</taxon>
    </lineage>
</organism>
<protein>
    <recommendedName>
        <fullName evidence="3">SHSP domain-containing protein</fullName>
    </recommendedName>
</protein>
<sequence>MRKLRDSDGQPSPWQDFLQFPFDPSIKKWLAWLDPKRLDAFFAEFEQQVVVTETKDHYDIIVNLPGVKNPEDITATLQGQVIHLKRQVQRETRVDRDHSTISSFYYHHFERAVHLEKAVRWRDRTITCTSGRWQLRLPKKN</sequence>
<dbReference type="PROSITE" id="PS01031">
    <property type="entry name" value="SHSP"/>
    <property type="match status" value="1"/>
</dbReference>
<evidence type="ECO:0000256" key="1">
    <source>
        <dbReference type="PROSITE-ProRule" id="PRU00285"/>
    </source>
</evidence>
<dbReference type="SUPFAM" id="SSF49764">
    <property type="entry name" value="HSP20-like chaperones"/>
    <property type="match status" value="1"/>
</dbReference>
<evidence type="ECO:0000256" key="2">
    <source>
        <dbReference type="RuleBase" id="RU003616"/>
    </source>
</evidence>
<proteinExistence type="inferred from homology"/>
<dbReference type="InterPro" id="IPR008978">
    <property type="entry name" value="HSP20-like_chaperone"/>
</dbReference>
<comment type="caution">
    <text evidence="4">The sequence shown here is derived from an EMBL/GenBank/DDBJ whole genome shotgun (WGS) entry which is preliminary data.</text>
</comment>
<dbReference type="Proteomes" id="UP000245380">
    <property type="component" value="Unassembled WGS sequence"/>
</dbReference>
<dbReference type="InterPro" id="IPR002068">
    <property type="entry name" value="A-crystallin/Hsp20_dom"/>
</dbReference>